<keyword evidence="2" id="KW-1185">Reference proteome</keyword>
<protein>
    <submittedName>
        <fullName evidence="1">DUF4230 domain-containing protein</fullName>
    </submittedName>
</protein>
<dbReference type="EMBL" id="RYYU01000001">
    <property type="protein sequence ID" value="RUL59089.1"/>
    <property type="molecule type" value="Genomic_DNA"/>
</dbReference>
<dbReference type="AlphaFoldDB" id="A0A432LJX0"/>
<dbReference type="Pfam" id="PF14014">
    <property type="entry name" value="DUF4230"/>
    <property type="match status" value="1"/>
</dbReference>
<organism evidence="1 2">
    <name type="scientific">Prevotella koreensis</name>
    <dbReference type="NCBI Taxonomy" id="2490854"/>
    <lineage>
        <taxon>Bacteria</taxon>
        <taxon>Pseudomonadati</taxon>
        <taxon>Bacteroidota</taxon>
        <taxon>Bacteroidia</taxon>
        <taxon>Bacteroidales</taxon>
        <taxon>Prevotellaceae</taxon>
        <taxon>Prevotella</taxon>
    </lineage>
</organism>
<sequence length="225" mass="25413">MKKLFIIIALLSTIACGNKENASADDKAQSNGIQDMTPVTLITQVKKCSKLYTADFKVHKIITHDDEVKIKGSLMQQDFDIPLPLGSRKVAIPMDATIKAYIDFSDFSEKNVRHDGKKIEITLPDPQVELTETRINHEEIKKHVSLFRSNFSDKELAEYTMQGRKAIINDIPKLGIVNMAQESATRTLVPMLRQMGYEEEDITITFRKDFPSDDILSVIKVDVKG</sequence>
<comment type="caution">
    <text evidence="1">The sequence shown here is derived from an EMBL/GenBank/DDBJ whole genome shotgun (WGS) entry which is preliminary data.</text>
</comment>
<evidence type="ECO:0000313" key="1">
    <source>
        <dbReference type="EMBL" id="RUL59089.1"/>
    </source>
</evidence>
<reference evidence="1 2" key="1">
    <citation type="submission" date="2018-12" db="EMBL/GenBank/DDBJ databases">
        <title>Genome sequencing of Prevotella sp. KCOM 3155 (= JS262).</title>
        <authorList>
            <person name="Kook J.-K."/>
            <person name="Park S.-N."/>
            <person name="Lim Y.K."/>
        </authorList>
    </citation>
    <scope>NUCLEOTIDE SEQUENCE [LARGE SCALE GENOMIC DNA]</scope>
    <source>
        <strain evidence="1 2">KCOM 3155</strain>
    </source>
</reference>
<evidence type="ECO:0000313" key="2">
    <source>
        <dbReference type="Proteomes" id="UP000278983"/>
    </source>
</evidence>
<dbReference type="RefSeq" id="WP_126678259.1">
    <property type="nucleotide sequence ID" value="NZ_JBQNBJ010000014.1"/>
</dbReference>
<accession>A0A432LJX0</accession>
<gene>
    <name evidence="1" type="ORF">EHV08_04425</name>
</gene>
<dbReference type="Proteomes" id="UP000278983">
    <property type="component" value="Unassembled WGS sequence"/>
</dbReference>
<dbReference type="PROSITE" id="PS51257">
    <property type="entry name" value="PROKAR_LIPOPROTEIN"/>
    <property type="match status" value="1"/>
</dbReference>
<dbReference type="InterPro" id="IPR025324">
    <property type="entry name" value="DUF4230"/>
</dbReference>
<proteinExistence type="predicted"/>
<dbReference type="OrthoDB" id="1080810at2"/>
<name>A0A432LJX0_9BACT</name>